<dbReference type="Proteomes" id="UP000670947">
    <property type="component" value="Unassembled WGS sequence"/>
</dbReference>
<sequence>MQLSREEIIEELSEKYYYFLGSLRFNDHPYMKGIGEGKRKFLANLHIYLATRGLSSKNKLYSTDFISLAAYDKLRNKNLKGLQYEHIVPKSNYIHQVCEEKAKDSTITIEFIRDLLNRYLWTATVTEEEHSILEQSTMPRSWDKISIRARYDSVGIKLIKHDKSYLLKSH</sequence>
<keyword evidence="2" id="KW-1185">Reference proteome</keyword>
<dbReference type="RefSeq" id="WP_208850525.1">
    <property type="nucleotide sequence ID" value="NZ_JAGGDJ010000042.1"/>
</dbReference>
<evidence type="ECO:0008006" key="3">
    <source>
        <dbReference type="Google" id="ProtNLM"/>
    </source>
</evidence>
<organism evidence="1 2">
    <name type="scientific">Paenibacillus artemisiicola</name>
    <dbReference type="NCBI Taxonomy" id="1172618"/>
    <lineage>
        <taxon>Bacteria</taxon>
        <taxon>Bacillati</taxon>
        <taxon>Bacillota</taxon>
        <taxon>Bacilli</taxon>
        <taxon>Bacillales</taxon>
        <taxon>Paenibacillaceae</taxon>
        <taxon>Paenibacillus</taxon>
    </lineage>
</organism>
<accession>A0ABS3WI34</accession>
<name>A0ABS3WI34_9BACL</name>
<dbReference type="EMBL" id="JAGGDJ010000042">
    <property type="protein sequence ID" value="MBO7747913.1"/>
    <property type="molecule type" value="Genomic_DNA"/>
</dbReference>
<comment type="caution">
    <text evidence="1">The sequence shown here is derived from an EMBL/GenBank/DDBJ whole genome shotgun (WGS) entry which is preliminary data.</text>
</comment>
<evidence type="ECO:0000313" key="1">
    <source>
        <dbReference type="EMBL" id="MBO7747913.1"/>
    </source>
</evidence>
<proteinExistence type="predicted"/>
<gene>
    <name evidence="1" type="ORF">I8J29_27350</name>
</gene>
<reference evidence="1 2" key="1">
    <citation type="submission" date="2021-03" db="EMBL/GenBank/DDBJ databases">
        <title>Paenibacillus artemisicola MWE-103 whole genome sequence.</title>
        <authorList>
            <person name="Ham Y.J."/>
        </authorList>
    </citation>
    <scope>NUCLEOTIDE SEQUENCE [LARGE SCALE GENOMIC DNA]</scope>
    <source>
        <strain evidence="1 2">MWE-103</strain>
    </source>
</reference>
<evidence type="ECO:0000313" key="2">
    <source>
        <dbReference type="Proteomes" id="UP000670947"/>
    </source>
</evidence>
<protein>
    <recommendedName>
        <fullName evidence="3">DUF1524 domain-containing protein</fullName>
    </recommendedName>
</protein>